<dbReference type="PANTHER" id="PTHR45982:SF1">
    <property type="entry name" value="REGULATOR OF CHROMOSOME CONDENSATION"/>
    <property type="match status" value="1"/>
</dbReference>
<dbReference type="AlphaFoldDB" id="A0A7S2VEI9"/>
<proteinExistence type="predicted"/>
<dbReference type="EMBL" id="HBHT01007643">
    <property type="protein sequence ID" value="CAD9950533.1"/>
    <property type="molecule type" value="Transcribed_RNA"/>
</dbReference>
<dbReference type="InterPro" id="IPR009091">
    <property type="entry name" value="RCC1/BLIP-II"/>
</dbReference>
<evidence type="ECO:0000313" key="2">
    <source>
        <dbReference type="EMBL" id="CAD9950533.1"/>
    </source>
</evidence>
<evidence type="ECO:0000256" key="1">
    <source>
        <dbReference type="PROSITE-ProRule" id="PRU00235"/>
    </source>
</evidence>
<name>A0A7S2VEI9_9STRA</name>
<dbReference type="PROSITE" id="PS50012">
    <property type="entry name" value="RCC1_3"/>
    <property type="match status" value="2"/>
</dbReference>
<gene>
    <name evidence="2" type="ORF">APAL1065_LOCUS5098</name>
</gene>
<dbReference type="SUPFAM" id="SSF50985">
    <property type="entry name" value="RCC1/BLIP-II"/>
    <property type="match status" value="1"/>
</dbReference>
<feature type="repeat" description="RCC1" evidence="1">
    <location>
        <begin position="504"/>
        <end position="562"/>
    </location>
</feature>
<feature type="repeat" description="RCC1" evidence="1">
    <location>
        <begin position="432"/>
        <end position="503"/>
    </location>
</feature>
<accession>A0A7S2VEI9</accession>
<dbReference type="Gene3D" id="2.130.10.30">
    <property type="entry name" value="Regulator of chromosome condensation 1/beta-lactamase-inhibitor protein II"/>
    <property type="match status" value="1"/>
</dbReference>
<dbReference type="PANTHER" id="PTHR45982">
    <property type="entry name" value="REGULATOR OF CHROMOSOME CONDENSATION"/>
    <property type="match status" value="1"/>
</dbReference>
<organism evidence="2">
    <name type="scientific">Entomoneis paludosa</name>
    <dbReference type="NCBI Taxonomy" id="265537"/>
    <lineage>
        <taxon>Eukaryota</taxon>
        <taxon>Sar</taxon>
        <taxon>Stramenopiles</taxon>
        <taxon>Ochrophyta</taxon>
        <taxon>Bacillariophyta</taxon>
        <taxon>Bacillariophyceae</taxon>
        <taxon>Bacillariophycidae</taxon>
        <taxon>Entomoneidaceae</taxon>
        <taxon>Entomoneis</taxon>
    </lineage>
</organism>
<protein>
    <submittedName>
        <fullName evidence="2">Uncharacterized protein</fullName>
    </submittedName>
</protein>
<dbReference type="InterPro" id="IPR051553">
    <property type="entry name" value="Ran_GTPase-activating"/>
</dbReference>
<reference evidence="2" key="1">
    <citation type="submission" date="2021-01" db="EMBL/GenBank/DDBJ databases">
        <authorList>
            <person name="Corre E."/>
            <person name="Pelletier E."/>
            <person name="Niang G."/>
            <person name="Scheremetjew M."/>
            <person name="Finn R."/>
            <person name="Kale V."/>
            <person name="Holt S."/>
            <person name="Cochrane G."/>
            <person name="Meng A."/>
            <person name="Brown T."/>
            <person name="Cohen L."/>
        </authorList>
    </citation>
    <scope>NUCLEOTIDE SEQUENCE</scope>
    <source>
        <strain evidence="2">CCMP125</strain>
    </source>
</reference>
<dbReference type="InterPro" id="IPR000408">
    <property type="entry name" value="Reg_chr_condens"/>
</dbReference>
<sequence length="685" mass="77693">MLKATARLNTSSRGINYHHRSIGRIRDLPPSARHHSTCIGNSVQNQFVEHSRIRQRGETIRYQNLATVSVSTALFRSMRPSSNPISRTFTSSKRAVFRDDEERRCHVNGLGENWTGAFGTGKLDQVIVGHNDEEDEYVETPISVFSSVLYHKEDGFSVSVGLGHSAIIDQNNVLRIAGQPHDWQKLFRYRRMPDFLQRLANNFESIPTNPFGESLSWLMKKYNENQFQNREALDRQGLMKIQEDQDYLPGERQLEDLTMHDWKTAEEFSFLNEFKEIPTPEPVQKVVCSAALTGVLGESGRLYIMGQNFFGQCGTGRMTDSNIWLPRYPVVRAIPDDIADDFHLLESHLDEDGNIISIGSNEEEFSNKSAEERGETIIPDDLQESGDDGYFLPRERIDETHEDYNPDDPFDVLFVRDFDLGLQNGVAVDDVGRMYCWGKGNRGQLGQKKIWGDSCAALRVHDYFELDGDFDDDKALMRPRYGTLGPIKQVAAGMLHCAALSYSNQLYIWGKNVLPPLPQDRARKKKASDCKVPYQLPRHKFPNCKCLQISCGSHHTSMLFEDGSVYAVGISTDTNIPLLVDPVELIPPGVLELPVRHFSAHMDRTTAIGRDGKQVLQVQLWEDPEMRSHSIFTPAWVDRMLEEQPDTKIDQVHRCWAHSLIVSSTPNIEEQEVATPAAAAPEKEE</sequence>